<sequence>MKVHGAKDRNTVTFLEGQHVENTGGYKDMGTKRQDIRTLSKRYPKLETLMYRVDKESLIRQHRLQKKDKAPGIDMVTKEVYQENLNENIDDLMHRLKSFSYKPQPVRRVEIDKGNGKKRPLGIPVYEDRLFQGAMADILSDVYEPRFLDCSYGFRPNRKAHDAIKVINDTVMHKKINYILDCDIKGFFDNVNHEWLMKFLRNDIADPNYLKYIARMLKSGVMIEGKYEDTSVGTPQGGLISPILANVYLHYVLDLWFEKCIKKQLCGEAYLVRFADDFLIMFQYERDAQRVYEAVINRMELFGLELSKEKTRILPFGRYSDSRETFDFLGFTHFNSKTRKGYYSVGHKISRKKKKQFKSNLKKWVKENRNTQFDEFMKALNKKLTGSFNYYSLSGMIKEVRNLWQHSLYVTFKWLNRRSQRRSFKLERFYDIWNDRIIHPYIHVDIWSGDKVIYNKNV</sequence>
<evidence type="ECO:0000259" key="1">
    <source>
        <dbReference type="PROSITE" id="PS50878"/>
    </source>
</evidence>
<dbReference type="PANTHER" id="PTHR34047:SF8">
    <property type="entry name" value="PROTEIN YKFC"/>
    <property type="match status" value="1"/>
</dbReference>
<dbReference type="InterPro" id="IPR030931">
    <property type="entry name" value="Group_II_RT_mat"/>
</dbReference>
<evidence type="ECO:0000313" key="2">
    <source>
        <dbReference type="EMBL" id="EEC88879.1"/>
    </source>
</evidence>
<gene>
    <name evidence="2" type="ORF">EUBIFOR_02573</name>
</gene>
<dbReference type="eggNOG" id="COG3344">
    <property type="taxonomic scope" value="Bacteria"/>
</dbReference>
<name>B7CEC9_9FIRM</name>
<dbReference type="InterPro" id="IPR043502">
    <property type="entry name" value="DNA/RNA_pol_sf"/>
</dbReference>
<dbReference type="PROSITE" id="PS50878">
    <property type="entry name" value="RT_POL"/>
    <property type="match status" value="1"/>
</dbReference>
<accession>B7CEC9</accession>
<keyword evidence="2" id="KW-0695">RNA-directed DNA polymerase</keyword>
<dbReference type="Proteomes" id="UP000004315">
    <property type="component" value="Unassembled WGS sequence"/>
</dbReference>
<organism evidence="2 3">
    <name type="scientific">Holdemanella biformis DSM 3989</name>
    <dbReference type="NCBI Taxonomy" id="518637"/>
    <lineage>
        <taxon>Bacteria</taxon>
        <taxon>Bacillati</taxon>
        <taxon>Bacillota</taxon>
        <taxon>Erysipelotrichia</taxon>
        <taxon>Erysipelotrichales</taxon>
        <taxon>Erysipelotrichaceae</taxon>
        <taxon>Holdemanella</taxon>
    </lineage>
</organism>
<dbReference type="STRING" id="518637.EUBIFOR_02573"/>
<dbReference type="InterPro" id="IPR000477">
    <property type="entry name" value="RT_dom"/>
</dbReference>
<reference evidence="2 3" key="1">
    <citation type="submission" date="2008-10" db="EMBL/GenBank/DDBJ databases">
        <authorList>
            <person name="Fulton L."/>
            <person name="Clifton S."/>
            <person name="Fulton B."/>
            <person name="Xu J."/>
            <person name="Minx P."/>
            <person name="Pepin K.H."/>
            <person name="Johnson M."/>
            <person name="Bhonagiri V."/>
            <person name="Nash W.E."/>
            <person name="Mardis E.R."/>
            <person name="Wilson R.K."/>
        </authorList>
    </citation>
    <scope>NUCLEOTIDE SEQUENCE [LARGE SCALE GENOMIC DNA]</scope>
    <source>
        <strain evidence="2 3">DSM 3989</strain>
    </source>
</reference>
<dbReference type="SUPFAM" id="SSF56672">
    <property type="entry name" value="DNA/RNA polymerases"/>
    <property type="match status" value="1"/>
</dbReference>
<comment type="caution">
    <text evidence="2">The sequence shown here is derived from an EMBL/GenBank/DDBJ whole genome shotgun (WGS) entry which is preliminary data.</text>
</comment>
<feature type="domain" description="Reverse transcriptase" evidence="1">
    <location>
        <begin position="90"/>
        <end position="333"/>
    </location>
</feature>
<dbReference type="EMBL" id="ABYT01000157">
    <property type="protein sequence ID" value="EEC88879.1"/>
    <property type="molecule type" value="Genomic_DNA"/>
</dbReference>
<keyword evidence="2" id="KW-0808">Transferase</keyword>
<dbReference type="NCBIfam" id="TIGR04416">
    <property type="entry name" value="group_II_RT_mat"/>
    <property type="match status" value="1"/>
</dbReference>
<dbReference type="PANTHER" id="PTHR34047">
    <property type="entry name" value="NUCLEAR INTRON MATURASE 1, MITOCHONDRIAL-RELATED"/>
    <property type="match status" value="1"/>
</dbReference>
<proteinExistence type="predicted"/>
<reference evidence="2 3" key="2">
    <citation type="submission" date="2008-11" db="EMBL/GenBank/DDBJ databases">
        <title>Draft genome sequence of Eubacterium biforme (DSM 3989).</title>
        <authorList>
            <person name="Sudarsanam P."/>
            <person name="Ley R."/>
            <person name="Guruge J."/>
            <person name="Turnbaugh P.J."/>
            <person name="Mahowald M."/>
            <person name="Liep D."/>
            <person name="Gordon J."/>
        </authorList>
    </citation>
    <scope>NUCLEOTIDE SEQUENCE [LARGE SCALE GENOMIC DNA]</scope>
    <source>
        <strain evidence="2 3">DSM 3989</strain>
    </source>
</reference>
<keyword evidence="2" id="KW-0548">Nucleotidyltransferase</keyword>
<dbReference type="AlphaFoldDB" id="B7CEC9"/>
<dbReference type="InterPro" id="IPR051083">
    <property type="entry name" value="GrpII_Intron_Splice-Mob/Def"/>
</dbReference>
<evidence type="ECO:0000313" key="3">
    <source>
        <dbReference type="Proteomes" id="UP000004315"/>
    </source>
</evidence>
<dbReference type="Pfam" id="PF00078">
    <property type="entry name" value="RVT_1"/>
    <property type="match status" value="1"/>
</dbReference>
<dbReference type="HOGENOM" id="CLU_013584_2_0_9"/>
<keyword evidence="3" id="KW-1185">Reference proteome</keyword>
<dbReference type="CDD" id="cd01651">
    <property type="entry name" value="RT_G2_intron"/>
    <property type="match status" value="1"/>
</dbReference>
<dbReference type="GO" id="GO:0003964">
    <property type="term" value="F:RNA-directed DNA polymerase activity"/>
    <property type="evidence" value="ECO:0007669"/>
    <property type="project" value="UniProtKB-KW"/>
</dbReference>
<protein>
    <submittedName>
        <fullName evidence="2">Reverse transcriptase (RNA-dependent DNA polymerase)</fullName>
    </submittedName>
</protein>